<gene>
    <name evidence="1" type="ORF">M0812_28960</name>
</gene>
<evidence type="ECO:0000313" key="2">
    <source>
        <dbReference type="Proteomes" id="UP001146793"/>
    </source>
</evidence>
<organism evidence="1 2">
    <name type="scientific">Anaeramoeba flamelloides</name>
    <dbReference type="NCBI Taxonomy" id="1746091"/>
    <lineage>
        <taxon>Eukaryota</taxon>
        <taxon>Metamonada</taxon>
        <taxon>Anaeramoebidae</taxon>
        <taxon>Anaeramoeba</taxon>
    </lineage>
</organism>
<name>A0AAV7Y3Z1_9EUKA</name>
<dbReference type="EMBL" id="JANTQA010000072">
    <property type="protein sequence ID" value="KAJ3424244.1"/>
    <property type="molecule type" value="Genomic_DNA"/>
</dbReference>
<evidence type="ECO:0000313" key="1">
    <source>
        <dbReference type="EMBL" id="KAJ3424244.1"/>
    </source>
</evidence>
<dbReference type="AlphaFoldDB" id="A0AAV7Y3Z1"/>
<sequence length="130" mass="15000">MDDLNDVENQPAPFSGLDNPVKDIELQDQRDLYFTKEEFGTLSPNTKKLYLFKYIDCAVFSRIIKKRIKIVEVLYGVEYQYSYHSVEREAMKKVNVGKNECFEYCCDCPDPGSGSDSGYSPTDRLTIEIQ</sequence>
<comment type="caution">
    <text evidence="1">The sequence shown here is derived from an EMBL/GenBank/DDBJ whole genome shotgun (WGS) entry which is preliminary data.</text>
</comment>
<accession>A0AAV7Y3Z1</accession>
<reference evidence="1" key="1">
    <citation type="submission" date="2022-08" db="EMBL/GenBank/DDBJ databases">
        <title>Novel sulphate-reducing endosymbionts in the free-living metamonad Anaeramoeba.</title>
        <authorList>
            <person name="Jerlstrom-Hultqvist J."/>
            <person name="Cepicka I."/>
            <person name="Gallot-Lavallee L."/>
            <person name="Salas-Leiva D."/>
            <person name="Curtis B.A."/>
            <person name="Zahonova K."/>
            <person name="Pipaliya S."/>
            <person name="Dacks J."/>
            <person name="Roger A.J."/>
        </authorList>
    </citation>
    <scope>NUCLEOTIDE SEQUENCE</scope>
    <source>
        <strain evidence="1">Busselton2</strain>
    </source>
</reference>
<proteinExistence type="predicted"/>
<dbReference type="Proteomes" id="UP001146793">
    <property type="component" value="Unassembled WGS sequence"/>
</dbReference>
<protein>
    <submittedName>
        <fullName evidence="1">Uncharacterized protein</fullName>
    </submittedName>
</protein>